<organism evidence="2 3">
    <name type="scientific">Romanomermis culicivorax</name>
    <name type="common">Nematode worm</name>
    <dbReference type="NCBI Taxonomy" id="13658"/>
    <lineage>
        <taxon>Eukaryota</taxon>
        <taxon>Metazoa</taxon>
        <taxon>Ecdysozoa</taxon>
        <taxon>Nematoda</taxon>
        <taxon>Enoplea</taxon>
        <taxon>Dorylaimia</taxon>
        <taxon>Mermithida</taxon>
        <taxon>Mermithoidea</taxon>
        <taxon>Mermithidae</taxon>
        <taxon>Romanomermis</taxon>
    </lineage>
</organism>
<feature type="region of interest" description="Disordered" evidence="1">
    <location>
        <begin position="1"/>
        <end position="26"/>
    </location>
</feature>
<evidence type="ECO:0000256" key="1">
    <source>
        <dbReference type="SAM" id="MobiDB-lite"/>
    </source>
</evidence>
<dbReference type="AlphaFoldDB" id="A0A915J0V0"/>
<reference evidence="3" key="1">
    <citation type="submission" date="2022-11" db="UniProtKB">
        <authorList>
            <consortium name="WormBaseParasite"/>
        </authorList>
    </citation>
    <scope>IDENTIFICATION</scope>
</reference>
<protein>
    <submittedName>
        <fullName evidence="3">Uncharacterized protein</fullName>
    </submittedName>
</protein>
<name>A0A915J0V0_ROMCU</name>
<feature type="compositionally biased region" description="Polar residues" evidence="1">
    <location>
        <begin position="1"/>
        <end position="15"/>
    </location>
</feature>
<dbReference type="Proteomes" id="UP000887565">
    <property type="component" value="Unplaced"/>
</dbReference>
<proteinExistence type="predicted"/>
<dbReference type="WBParaSite" id="nRc.2.0.1.t19729-RA">
    <property type="protein sequence ID" value="nRc.2.0.1.t19729-RA"/>
    <property type="gene ID" value="nRc.2.0.1.g19729"/>
</dbReference>
<sequence length="86" mass="8745">MQQTLSPLPTNTSAQGHGLPTSDPDNACCRSGFGTNSVVGLATTTKISNVVNVNLSTMPKTTGVVSVVASYPPTEGTPAPLARFIA</sequence>
<accession>A0A915J0V0</accession>
<keyword evidence="2" id="KW-1185">Reference proteome</keyword>
<evidence type="ECO:0000313" key="2">
    <source>
        <dbReference type="Proteomes" id="UP000887565"/>
    </source>
</evidence>
<evidence type="ECO:0000313" key="3">
    <source>
        <dbReference type="WBParaSite" id="nRc.2.0.1.t19729-RA"/>
    </source>
</evidence>